<dbReference type="Pfam" id="PF03466">
    <property type="entry name" value="LysR_substrate"/>
    <property type="match status" value="1"/>
</dbReference>
<keyword evidence="3" id="KW-0805">Transcription regulation</keyword>
<comment type="similarity">
    <text evidence="2">Belongs to the LysR transcriptional regulatory family.</text>
</comment>
<reference evidence="8 9" key="1">
    <citation type="submission" date="2018-06" db="EMBL/GenBank/DDBJ databases">
        <authorList>
            <consortium name="Pathogen Informatics"/>
            <person name="Doyle S."/>
        </authorList>
    </citation>
    <scope>NUCLEOTIDE SEQUENCE [LARGE SCALE GENOMIC DNA]</scope>
    <source>
        <strain evidence="8 9">NCTC12722</strain>
    </source>
</reference>
<dbReference type="SUPFAM" id="SSF53850">
    <property type="entry name" value="Periplasmic binding protein-like II"/>
    <property type="match status" value="1"/>
</dbReference>
<evidence type="ECO:0000256" key="3">
    <source>
        <dbReference type="ARBA" id="ARBA00023015"/>
    </source>
</evidence>
<organism evidence="8 9">
    <name type="scientific">Afipia felis</name>
    <name type="common">Cat scratch disease bacillus</name>
    <dbReference type="NCBI Taxonomy" id="1035"/>
    <lineage>
        <taxon>Bacteria</taxon>
        <taxon>Pseudomonadati</taxon>
        <taxon>Pseudomonadota</taxon>
        <taxon>Alphaproteobacteria</taxon>
        <taxon>Hyphomicrobiales</taxon>
        <taxon>Nitrobacteraceae</taxon>
        <taxon>Afipia</taxon>
    </lineage>
</organism>
<dbReference type="InterPro" id="IPR036390">
    <property type="entry name" value="WH_DNA-bd_sf"/>
</dbReference>
<proteinExistence type="inferred from homology"/>
<dbReference type="InterPro" id="IPR036388">
    <property type="entry name" value="WH-like_DNA-bd_sf"/>
</dbReference>
<evidence type="ECO:0000256" key="5">
    <source>
        <dbReference type="ARBA" id="ARBA00023163"/>
    </source>
</evidence>
<dbReference type="PROSITE" id="PS50931">
    <property type="entry name" value="HTH_LYSR"/>
    <property type="match status" value="1"/>
</dbReference>
<dbReference type="RefSeq" id="WP_002718125.1">
    <property type="nucleotide sequence ID" value="NZ_UFSI01000001.1"/>
</dbReference>
<dbReference type="PANTHER" id="PTHR30579">
    <property type="entry name" value="TRANSCRIPTIONAL REGULATOR"/>
    <property type="match status" value="1"/>
</dbReference>
<dbReference type="PRINTS" id="PR00039">
    <property type="entry name" value="HTHLYSR"/>
</dbReference>
<evidence type="ECO:0000256" key="6">
    <source>
        <dbReference type="SAM" id="MobiDB-lite"/>
    </source>
</evidence>
<feature type="region of interest" description="Disordered" evidence="6">
    <location>
        <begin position="286"/>
        <end position="306"/>
    </location>
</feature>
<dbReference type="EMBL" id="UIGB01000001">
    <property type="protein sequence ID" value="SUU83345.1"/>
    <property type="molecule type" value="Genomic_DNA"/>
</dbReference>
<evidence type="ECO:0000313" key="9">
    <source>
        <dbReference type="Proteomes" id="UP000254343"/>
    </source>
</evidence>
<dbReference type="InterPro" id="IPR000847">
    <property type="entry name" value="LysR_HTH_N"/>
</dbReference>
<dbReference type="Gene3D" id="1.10.10.10">
    <property type="entry name" value="Winged helix-like DNA-binding domain superfamily/Winged helix DNA-binding domain"/>
    <property type="match status" value="1"/>
</dbReference>
<evidence type="ECO:0000313" key="8">
    <source>
        <dbReference type="EMBL" id="SUU83345.1"/>
    </source>
</evidence>
<evidence type="ECO:0000256" key="4">
    <source>
        <dbReference type="ARBA" id="ARBA00023125"/>
    </source>
</evidence>
<dbReference type="GO" id="GO:0003677">
    <property type="term" value="F:DNA binding"/>
    <property type="evidence" value="ECO:0007669"/>
    <property type="project" value="UniProtKB-KW"/>
</dbReference>
<dbReference type="InterPro" id="IPR005119">
    <property type="entry name" value="LysR_subst-bd"/>
</dbReference>
<dbReference type="Gene3D" id="3.40.190.10">
    <property type="entry name" value="Periplasmic binding protein-like II"/>
    <property type="match status" value="2"/>
</dbReference>
<sequence>MNFDIDCLRTFLIIADTMSFSRAAESVGRTQSTVSQQINKLEAQVGKSVLERRKGRVLELTSEGTKLVQYARRILQLNDEAFGSMSDAALTGFVKLGVPLDFFGRDFTAWLTAFKRSHPMVGLEVEANQSENLLKRTERSEFDLAFFKQDAGASHGTVVLKEQLVWVSGPSFVPEREGSLPLILFPEGCAYRRSAQTAMKREGRTWHRSFVGPSFECLRAATIEGMGATVLARALVEAPLRVLGPRSGLPPLPSVEVVYAYGRRANSRVVSELALFLADCLSNSGVSRPPQRPLQLSRARNTAARL</sequence>
<dbReference type="Pfam" id="PF00126">
    <property type="entry name" value="HTH_1"/>
    <property type="match status" value="1"/>
</dbReference>
<keyword evidence="5" id="KW-0804">Transcription</keyword>
<feature type="domain" description="HTH lysR-type" evidence="7">
    <location>
        <begin position="3"/>
        <end position="61"/>
    </location>
</feature>
<accession>A0A380W590</accession>
<evidence type="ECO:0000256" key="1">
    <source>
        <dbReference type="ARBA" id="ARBA00003502"/>
    </source>
</evidence>
<dbReference type="GO" id="GO:0003700">
    <property type="term" value="F:DNA-binding transcription factor activity"/>
    <property type="evidence" value="ECO:0007669"/>
    <property type="project" value="InterPro"/>
</dbReference>
<dbReference type="FunFam" id="1.10.10.10:FF:000001">
    <property type="entry name" value="LysR family transcriptional regulator"/>
    <property type="match status" value="1"/>
</dbReference>
<dbReference type="InterPro" id="IPR050176">
    <property type="entry name" value="LTTR"/>
</dbReference>
<keyword evidence="4" id="KW-0238">DNA-binding</keyword>
<evidence type="ECO:0000259" key="7">
    <source>
        <dbReference type="PROSITE" id="PS50931"/>
    </source>
</evidence>
<dbReference type="SUPFAM" id="SSF46785">
    <property type="entry name" value="Winged helix' DNA-binding domain"/>
    <property type="match status" value="1"/>
</dbReference>
<protein>
    <submittedName>
        <fullName evidence="8">HTH-type transcriptional regulator YofA</fullName>
    </submittedName>
</protein>
<comment type="function">
    <text evidence="1">NodD regulates the expression of the nodABCFE genes which encode other nodulation proteins. NodD is also a negative regulator of its own expression. Binds flavonoids as inducers.</text>
</comment>
<dbReference type="PANTHER" id="PTHR30579:SF7">
    <property type="entry name" value="HTH-TYPE TRANSCRIPTIONAL REGULATOR LRHA-RELATED"/>
    <property type="match status" value="1"/>
</dbReference>
<evidence type="ECO:0000256" key="2">
    <source>
        <dbReference type="ARBA" id="ARBA00009437"/>
    </source>
</evidence>
<dbReference type="Proteomes" id="UP000254343">
    <property type="component" value="Unassembled WGS sequence"/>
</dbReference>
<name>A0A380W590_AFIFE</name>
<dbReference type="AlphaFoldDB" id="A0A380W590"/>
<dbReference type="OrthoDB" id="9789529at2"/>
<gene>
    <name evidence="8" type="primary">yofA_2</name>
    <name evidence="8" type="ORF">NCTC12722_00509</name>
</gene>